<keyword evidence="4" id="KW-0799">Topoisomerase</keyword>
<evidence type="ECO:0000256" key="4">
    <source>
        <dbReference type="ARBA" id="ARBA00023029"/>
    </source>
</evidence>
<evidence type="ECO:0000313" key="10">
    <source>
        <dbReference type="Proteomes" id="UP000025047"/>
    </source>
</evidence>
<dbReference type="Gene3D" id="1.10.132.120">
    <property type="match status" value="1"/>
</dbReference>
<dbReference type="PATRIC" id="fig|1122180.6.peg.809"/>
<comment type="catalytic activity">
    <reaction evidence="1">
        <text>ATP-independent breakage of single-stranded DNA, followed by passage and rejoining.</text>
        <dbReference type="EC" id="5.6.2.1"/>
    </reaction>
</comment>
<protein>
    <recommendedName>
        <fullName evidence="3">DNA topoisomerase</fullName>
        <ecNumber evidence="3">5.6.2.1</ecNumber>
    </recommendedName>
</protein>
<dbReference type="GO" id="GO:0003677">
    <property type="term" value="F:DNA binding"/>
    <property type="evidence" value="ECO:0007669"/>
    <property type="project" value="UniProtKB-KW"/>
</dbReference>
<evidence type="ECO:0000256" key="1">
    <source>
        <dbReference type="ARBA" id="ARBA00000213"/>
    </source>
</evidence>
<keyword evidence="6 9" id="KW-0413">Isomerase</keyword>
<comment type="caution">
    <text evidence="9">The sequence shown here is derived from an EMBL/GenBank/DDBJ whole genome shotgun (WGS) entry which is preliminary data.</text>
</comment>
<evidence type="ECO:0000313" key="9">
    <source>
        <dbReference type="EMBL" id="EYD73285.1"/>
    </source>
</evidence>
<dbReference type="eggNOG" id="COG3569">
    <property type="taxonomic scope" value="Bacteria"/>
</dbReference>
<evidence type="ECO:0000256" key="2">
    <source>
        <dbReference type="ARBA" id="ARBA00006645"/>
    </source>
</evidence>
<dbReference type="InterPro" id="IPR014711">
    <property type="entry name" value="TopoI_cat_a-hlx-sub_euk"/>
</dbReference>
<dbReference type="InterPro" id="IPR001631">
    <property type="entry name" value="TopoI"/>
</dbReference>
<feature type="domain" description="DNA topoisomerase IB N-terminal" evidence="8">
    <location>
        <begin position="25"/>
        <end position="73"/>
    </location>
</feature>
<dbReference type="InterPro" id="IPR049331">
    <property type="entry name" value="Top1B_N_bact"/>
</dbReference>
<dbReference type="InterPro" id="IPR011010">
    <property type="entry name" value="DNA_brk_join_enz"/>
</dbReference>
<dbReference type="Pfam" id="PF21338">
    <property type="entry name" value="Top1B_N_bact"/>
    <property type="match status" value="1"/>
</dbReference>
<feature type="domain" description="DNA topoisomerase I catalytic core eukaryotic-type" evidence="7">
    <location>
        <begin position="87"/>
        <end position="260"/>
    </location>
</feature>
<dbReference type="STRING" id="1122180.Lokhon_00813"/>
<dbReference type="Proteomes" id="UP000025047">
    <property type="component" value="Unassembled WGS sequence"/>
</dbReference>
<evidence type="ECO:0000256" key="3">
    <source>
        <dbReference type="ARBA" id="ARBA00012891"/>
    </source>
</evidence>
<organism evidence="9 10">
    <name type="scientific">Limimaricola hongkongensis DSM 17492</name>
    <dbReference type="NCBI Taxonomy" id="1122180"/>
    <lineage>
        <taxon>Bacteria</taxon>
        <taxon>Pseudomonadati</taxon>
        <taxon>Pseudomonadota</taxon>
        <taxon>Alphaproteobacteria</taxon>
        <taxon>Rhodobacterales</taxon>
        <taxon>Paracoccaceae</taxon>
        <taxon>Limimaricola</taxon>
    </lineage>
</organism>
<dbReference type="PRINTS" id="PR00416">
    <property type="entry name" value="EUTPISMRASEI"/>
</dbReference>
<dbReference type="SUPFAM" id="SSF55869">
    <property type="entry name" value="DNA topoisomerase I domain"/>
    <property type="match status" value="1"/>
</dbReference>
<dbReference type="InterPro" id="IPR013500">
    <property type="entry name" value="TopoI_cat_euk"/>
</dbReference>
<dbReference type="EC" id="5.6.2.1" evidence="3"/>
<dbReference type="HOGENOM" id="CLU_046978_1_1_5"/>
<reference evidence="9 10" key="1">
    <citation type="submission" date="2013-03" db="EMBL/GenBank/DDBJ databases">
        <authorList>
            <person name="Fiebig A."/>
            <person name="Goeker M."/>
            <person name="Klenk H.-P.P."/>
        </authorList>
    </citation>
    <scope>NUCLEOTIDE SEQUENCE [LARGE SCALE GENOMIC DNA]</scope>
    <source>
        <strain evidence="9 10">DSM 17492</strain>
    </source>
</reference>
<keyword evidence="5" id="KW-0238">DNA-binding</keyword>
<evidence type="ECO:0000256" key="6">
    <source>
        <dbReference type="ARBA" id="ARBA00023235"/>
    </source>
</evidence>
<dbReference type="Gene3D" id="3.30.66.10">
    <property type="entry name" value="DNA topoisomerase I domain"/>
    <property type="match status" value="1"/>
</dbReference>
<dbReference type="Gene3D" id="3.90.15.10">
    <property type="entry name" value="Topoisomerase I, Chain A, domain 3"/>
    <property type="match status" value="1"/>
</dbReference>
<dbReference type="RefSeq" id="WP_017927689.1">
    <property type="nucleotide sequence ID" value="NZ_KB822996.1"/>
</dbReference>
<comment type="similarity">
    <text evidence="2">Belongs to the type IB topoisomerase family.</text>
</comment>
<proteinExistence type="inferred from homology"/>
<dbReference type="GO" id="GO:0003917">
    <property type="term" value="F:DNA topoisomerase type I (single strand cut, ATP-independent) activity"/>
    <property type="evidence" value="ECO:0007669"/>
    <property type="project" value="UniProtKB-EC"/>
</dbReference>
<evidence type="ECO:0000259" key="8">
    <source>
        <dbReference type="Pfam" id="PF21338"/>
    </source>
</evidence>
<name>A0A017HG39_9RHOB</name>
<accession>A0A017HG39</accession>
<evidence type="ECO:0000256" key="5">
    <source>
        <dbReference type="ARBA" id="ARBA00023125"/>
    </source>
</evidence>
<dbReference type="OrthoDB" id="9778962at2"/>
<dbReference type="PROSITE" id="PS52038">
    <property type="entry name" value="TOPO_IB_2"/>
    <property type="match status" value="1"/>
</dbReference>
<dbReference type="Pfam" id="PF01028">
    <property type="entry name" value="Topoisom_I"/>
    <property type="match status" value="1"/>
</dbReference>
<dbReference type="SUPFAM" id="SSF56349">
    <property type="entry name" value="DNA breaking-rejoining enzymes"/>
    <property type="match status" value="1"/>
</dbReference>
<keyword evidence="10" id="KW-1185">Reference proteome</keyword>
<sequence length="326" mass="36497">MPPPASLVYYPDSEPGITRRRRGRGFTYTAPDGTTIARGPERRRIEALAVPPAYEKVWICPAPHGHLQATGLDARTRKQYRYHPDWRAWREAHKFDHLAEFGAALPAIRRRIRRDLSGEAGELDFAIAAVLALIDRVSIRVGNPEYAAENRTYGATTLTGRHIRLTGDEMRLRYRAKGNKQVNRRLKDKSLMKVLGQLHDLPGKELIGWIDEDGTPRGVSSGQVNDRLAEITGSDHITAKTFRTWAGSEAALSCALREEELTIKSMSEAAAERLHNTPTIARNSYIHPRVIALHEADARDRAALLDDLPETAGLRQAERALLRLLS</sequence>
<evidence type="ECO:0000259" key="7">
    <source>
        <dbReference type="Pfam" id="PF01028"/>
    </source>
</evidence>
<dbReference type="GO" id="GO:0006265">
    <property type="term" value="P:DNA topological change"/>
    <property type="evidence" value="ECO:0007669"/>
    <property type="project" value="InterPro"/>
</dbReference>
<gene>
    <name evidence="9" type="ORF">Lokhon_00813</name>
</gene>
<dbReference type="AlphaFoldDB" id="A0A017HG39"/>
<dbReference type="InterPro" id="IPR035447">
    <property type="entry name" value="DNA_topo_I_N_sf"/>
</dbReference>
<dbReference type="EMBL" id="APGJ01000003">
    <property type="protein sequence ID" value="EYD73285.1"/>
    <property type="molecule type" value="Genomic_DNA"/>
</dbReference>